<gene>
    <name evidence="1" type="ORF">BGTH12_LOCUS3505</name>
</gene>
<dbReference type="AlphaFoldDB" id="A0A9W4GE32"/>
<evidence type="ECO:0000313" key="2">
    <source>
        <dbReference type="Proteomes" id="UP000683417"/>
    </source>
</evidence>
<organism evidence="1 2">
    <name type="scientific">Blumeria graminis f. sp. triticale</name>
    <dbReference type="NCBI Taxonomy" id="1689686"/>
    <lineage>
        <taxon>Eukaryota</taxon>
        <taxon>Fungi</taxon>
        <taxon>Dikarya</taxon>
        <taxon>Ascomycota</taxon>
        <taxon>Pezizomycotina</taxon>
        <taxon>Leotiomycetes</taxon>
        <taxon>Erysiphales</taxon>
        <taxon>Erysiphaceae</taxon>
        <taxon>Blumeria</taxon>
    </lineage>
</organism>
<reference evidence="1" key="1">
    <citation type="submission" date="2020-10" db="EMBL/GenBank/DDBJ databases">
        <authorList>
            <person name="Muller C M."/>
        </authorList>
    </citation>
    <scope>NUCLEOTIDE SEQUENCE</scope>
    <source>
        <strain evidence="1">THUN-12</strain>
    </source>
</reference>
<comment type="caution">
    <text evidence="1">The sequence shown here is derived from an EMBL/GenBank/DDBJ whole genome shotgun (WGS) entry which is preliminary data.</text>
</comment>
<accession>A0A9W4GE32</accession>
<protein>
    <submittedName>
        <fullName evidence="1">BgTH12-02388</fullName>
    </submittedName>
</protein>
<dbReference type="Proteomes" id="UP000683417">
    <property type="component" value="Unassembled WGS sequence"/>
</dbReference>
<proteinExistence type="predicted"/>
<dbReference type="EMBL" id="CAJHIT010000005">
    <property type="protein sequence ID" value="CAD6502147.1"/>
    <property type="molecule type" value="Genomic_DNA"/>
</dbReference>
<name>A0A9W4GE32_BLUGR</name>
<sequence>MQVNINAIAVPALLRIACPANKVLILSSSNGLDVSAL</sequence>
<evidence type="ECO:0000313" key="1">
    <source>
        <dbReference type="EMBL" id="CAD6502147.1"/>
    </source>
</evidence>